<feature type="non-terminal residue" evidence="1">
    <location>
        <position position="252"/>
    </location>
</feature>
<accession>J9GJY1</accession>
<name>J9GJY1_9ZZZZ</name>
<proteinExistence type="predicted"/>
<dbReference type="AlphaFoldDB" id="J9GJY1"/>
<organism evidence="1">
    <name type="scientific">gut metagenome</name>
    <dbReference type="NCBI Taxonomy" id="749906"/>
    <lineage>
        <taxon>unclassified sequences</taxon>
        <taxon>metagenomes</taxon>
        <taxon>organismal metagenomes</taxon>
    </lineage>
</organism>
<dbReference type="EMBL" id="AMCI01003589">
    <property type="protein sequence ID" value="EJW99944.1"/>
    <property type="molecule type" value="Genomic_DNA"/>
</dbReference>
<comment type="caution">
    <text evidence="1">The sequence shown here is derived from an EMBL/GenBank/DDBJ whole genome shotgun (WGS) entry which is preliminary data.</text>
</comment>
<evidence type="ECO:0000313" key="1">
    <source>
        <dbReference type="EMBL" id="EJW99944.1"/>
    </source>
</evidence>
<reference evidence="1" key="1">
    <citation type="journal article" date="2012" name="PLoS ONE">
        <title>Gene sets for utilization of primary and secondary nutrition supplies in the distal gut of endangered iberian lynx.</title>
        <authorList>
            <person name="Alcaide M."/>
            <person name="Messina E."/>
            <person name="Richter M."/>
            <person name="Bargiela R."/>
            <person name="Peplies J."/>
            <person name="Huws S.A."/>
            <person name="Newbold C.J."/>
            <person name="Golyshin P.N."/>
            <person name="Simon M.A."/>
            <person name="Lopez G."/>
            <person name="Yakimov M.M."/>
            <person name="Ferrer M."/>
        </authorList>
    </citation>
    <scope>NUCLEOTIDE SEQUENCE</scope>
</reference>
<gene>
    <name evidence="1" type="ORF">EVA_11949</name>
</gene>
<protein>
    <submittedName>
        <fullName evidence="1">Uncharacterized protein</fullName>
    </submittedName>
</protein>
<sequence length="252" mass="26865">MRLSAEAEALEGDQSFAIRGPEDLSMAGRLSPTTAAALAGRWGSPLEAPKLVRAVLAQTPSSLLPTDRSSLLAYLTHLETQATPTRSVERISLRCTLEPASAPSAAATVTPQMAALSAPGCRRFEVTSPESLSALFWSSTVSGYPADSHQPAVREGFLVRKRLVHEGRDLFTDPSTGKPRREARIALGDTITVAIDVTRDAGRPEAPVVLTDLLPGGFEPLPESQPAVQEGQLLSSLTADDRQIWHLKVPAT</sequence>